<dbReference type="eggNOG" id="COG0318">
    <property type="taxonomic scope" value="Bacteria"/>
</dbReference>
<keyword evidence="3" id="KW-0436">Ligase</keyword>
<protein>
    <submittedName>
        <fullName evidence="3">Long-chain-fatty-acid--CoA ligase</fullName>
        <ecNumber evidence="3">6.2.1.3</ecNumber>
    </submittedName>
</protein>
<dbReference type="GO" id="GO:0004467">
    <property type="term" value="F:long-chain fatty acid-CoA ligase activity"/>
    <property type="evidence" value="ECO:0007669"/>
    <property type="project" value="UniProtKB-EC"/>
</dbReference>
<dbReference type="EMBL" id="CP005986">
    <property type="protein sequence ID" value="AIA56208.1"/>
    <property type="molecule type" value="Genomic_DNA"/>
</dbReference>
<organism evidence="3 4">
    <name type="scientific">Acidithiobacillus caldus (strain ATCC 51756 / DSM 8584 / KU)</name>
    <dbReference type="NCBI Taxonomy" id="637389"/>
    <lineage>
        <taxon>Bacteria</taxon>
        <taxon>Pseudomonadati</taxon>
        <taxon>Pseudomonadota</taxon>
        <taxon>Acidithiobacillia</taxon>
        <taxon>Acidithiobacillales</taxon>
        <taxon>Acidithiobacillaceae</taxon>
        <taxon>Acidithiobacillus</taxon>
    </lineage>
</organism>
<dbReference type="EC" id="6.2.1.3" evidence="3"/>
<dbReference type="AlphaFoldDB" id="A0A059ZXL8"/>
<dbReference type="HOGENOM" id="CLU_596699_0_0_6"/>
<dbReference type="GO" id="GO:0031956">
    <property type="term" value="F:medium-chain fatty acid-CoA ligase activity"/>
    <property type="evidence" value="ECO:0007669"/>
    <property type="project" value="TreeGrafter"/>
</dbReference>
<reference evidence="3 4" key="1">
    <citation type="journal article" date="2009" name="J. Bacteriol.">
        <title>Draft genome sequence of the extremely acidophilic bacterium Acidithiobacillus caldus ATCC 51756 reveals metabolic versatility in the genus Acidithiobacillus.</title>
        <authorList>
            <person name="Valdes J."/>
            <person name="Quatrini R."/>
            <person name="Hallberg K."/>
            <person name="Dopson M."/>
            <person name="Valenzuela P.D."/>
            <person name="Holmes D.S."/>
        </authorList>
    </citation>
    <scope>NUCLEOTIDE SEQUENCE [LARGE SCALE GENOMIC DNA]</scope>
    <source>
        <strain evidence="4">ATCC 51756 / DSM 8584 / KU</strain>
    </source>
</reference>
<accession>A0A059ZXL8</accession>
<feature type="domain" description="AMP-dependent synthetase/ligase" evidence="2">
    <location>
        <begin position="127"/>
        <end position="295"/>
    </location>
</feature>
<evidence type="ECO:0000313" key="3">
    <source>
        <dbReference type="EMBL" id="AIA56208.1"/>
    </source>
</evidence>
<dbReference type="GeneID" id="92932430"/>
<gene>
    <name evidence="3" type="ORF">Acaty_c2361</name>
</gene>
<evidence type="ECO:0000259" key="2">
    <source>
        <dbReference type="Pfam" id="PF00501"/>
    </source>
</evidence>
<dbReference type="Pfam" id="PF00501">
    <property type="entry name" value="AMP-binding"/>
    <property type="match status" value="1"/>
</dbReference>
<dbReference type="Gene3D" id="3.40.50.12780">
    <property type="entry name" value="N-terminal domain of ligase-like"/>
    <property type="match status" value="1"/>
</dbReference>
<dbReference type="SUPFAM" id="SSF56801">
    <property type="entry name" value="Acetyl-CoA synthetase-like"/>
    <property type="match status" value="1"/>
</dbReference>
<evidence type="ECO:0000313" key="4">
    <source>
        <dbReference type="Proteomes" id="UP000005522"/>
    </source>
</evidence>
<dbReference type="RefSeq" id="WP_004868878.1">
    <property type="nucleotide sequence ID" value="NZ_CP005986.1"/>
</dbReference>
<dbReference type="KEGG" id="acz:Acaty_c2361"/>
<name>A0A059ZXL8_ACICK</name>
<sequence>MSTSTREALLQILEAGLHSGFALEWQTPDPAGGARIWPGPALWAWARRLASHWRRLSLPQRPRVAVQLPNSPIYIATLLATWMLDGIFCPLPAWRGAQTVSAVDSLRPDLLIWHGLGRVHTRRQERRGEAPLDPEDLALMLWTSASMHAPRVFGLTHAALLWQVQSHLPRLALERDSLVRNCLPWTHVFAGVLELLPTLARGSSLRVAALGTFRQESFTHVFVVPRVAALLQDTQIGALAGGIVGGAPISAELARRLRGSALRVGYGQTEAGPGVCLGDPGDFRPAFLGRALVEVEQRAGTLHYRSPGQALGEWRAGHWHPIRRDAWVDSGDVVRCGDDGCWYWLGRRDARFVLADGRNVEPELEELRLLTSYPEIATLVLGGPGARHPLALARLHGDPGPQQEASLRRRWHEPYPLRIAGEAFWDPYLGPSGKVQRGELYAHWSGIVRGAAGAGRTV</sequence>
<comment type="similarity">
    <text evidence="1">Belongs to the ATP-dependent AMP-binding enzyme family.</text>
</comment>
<dbReference type="InterPro" id="IPR000873">
    <property type="entry name" value="AMP-dep_synth/lig_dom"/>
</dbReference>
<proteinExistence type="inferred from homology"/>
<evidence type="ECO:0000256" key="1">
    <source>
        <dbReference type="ARBA" id="ARBA00006432"/>
    </source>
</evidence>
<dbReference type="PANTHER" id="PTHR43201:SF8">
    <property type="entry name" value="ACYL-COA SYNTHETASE FAMILY MEMBER 3"/>
    <property type="match status" value="1"/>
</dbReference>
<dbReference type="InterPro" id="IPR042099">
    <property type="entry name" value="ANL_N_sf"/>
</dbReference>
<dbReference type="PANTHER" id="PTHR43201">
    <property type="entry name" value="ACYL-COA SYNTHETASE"/>
    <property type="match status" value="1"/>
</dbReference>
<dbReference type="Proteomes" id="UP000005522">
    <property type="component" value="Chromosome"/>
</dbReference>